<dbReference type="Pfam" id="PF13541">
    <property type="entry name" value="ChlI"/>
    <property type="match status" value="1"/>
</dbReference>
<name>X1L2X6_9ZZZZ</name>
<sequence length="244" mass="26946">GHITKEGAIAGPKVLEHIVDTVLYFEGSKDYLYRILRVEKNRYGTTSEISIFEMKSDGLQQVLNPSQIFLEGRIPTAGTVVVAPLEGTRPLLVELQALVTRANFNLPRRQASGLDYNRILLLVAVLEKNFNLHLESCDIFLNIAGGVKIYEPACDLGVIAAIYSGVKNRPIGEKVMVIGEVGLVGEVRGVTFVEKRVSEAEKLGFKTCILPSHNLKEFHKKRKIDLIGVSTVNEAIEKLHLGRA</sequence>
<reference evidence="1" key="1">
    <citation type="journal article" date="2014" name="Front. Microbiol.">
        <title>High frequency of phylogenetically diverse reductive dehalogenase-homologous genes in deep subseafloor sedimentary metagenomes.</title>
        <authorList>
            <person name="Kawai M."/>
            <person name="Futagami T."/>
            <person name="Toyoda A."/>
            <person name="Takaki Y."/>
            <person name="Nishi S."/>
            <person name="Hori S."/>
            <person name="Arai W."/>
            <person name="Tsubouchi T."/>
            <person name="Morono Y."/>
            <person name="Uchiyama I."/>
            <person name="Ito T."/>
            <person name="Fujiyama A."/>
            <person name="Inagaki F."/>
            <person name="Takami H."/>
        </authorList>
    </citation>
    <scope>NUCLEOTIDE SEQUENCE</scope>
    <source>
        <strain evidence="1">Expedition CK06-06</strain>
    </source>
</reference>
<dbReference type="InterPro" id="IPR020568">
    <property type="entry name" value="Ribosomal_Su5_D2-typ_SF"/>
</dbReference>
<accession>X1L2X6</accession>
<dbReference type="Gene3D" id="3.40.50.300">
    <property type="entry name" value="P-loop containing nucleotide triphosphate hydrolases"/>
    <property type="match status" value="1"/>
</dbReference>
<organism evidence="1">
    <name type="scientific">marine sediment metagenome</name>
    <dbReference type="NCBI Taxonomy" id="412755"/>
    <lineage>
        <taxon>unclassified sequences</taxon>
        <taxon>metagenomes</taxon>
        <taxon>ecological metagenomes</taxon>
    </lineage>
</organism>
<feature type="non-terminal residue" evidence="1">
    <location>
        <position position="1"/>
    </location>
</feature>
<protein>
    <recommendedName>
        <fullName evidence="2">DNA repair protein RadA</fullName>
    </recommendedName>
</protein>
<dbReference type="InterPro" id="IPR014721">
    <property type="entry name" value="Ribsml_uS5_D2-typ_fold_subgr"/>
</dbReference>
<dbReference type="EMBL" id="BARV01007831">
    <property type="protein sequence ID" value="GAI13323.1"/>
    <property type="molecule type" value="Genomic_DNA"/>
</dbReference>
<dbReference type="PANTHER" id="PTHR32472">
    <property type="entry name" value="DNA REPAIR PROTEIN RADA"/>
    <property type="match status" value="1"/>
</dbReference>
<dbReference type="PRINTS" id="PR01874">
    <property type="entry name" value="DNAREPAIRADA"/>
</dbReference>
<dbReference type="Gene3D" id="3.30.230.10">
    <property type="match status" value="1"/>
</dbReference>
<gene>
    <name evidence="1" type="ORF">S06H3_15881</name>
</gene>
<dbReference type="SUPFAM" id="SSF52540">
    <property type="entry name" value="P-loop containing nucleoside triphosphate hydrolases"/>
    <property type="match status" value="1"/>
</dbReference>
<dbReference type="GO" id="GO:0005829">
    <property type="term" value="C:cytosol"/>
    <property type="evidence" value="ECO:0007669"/>
    <property type="project" value="TreeGrafter"/>
</dbReference>
<dbReference type="AlphaFoldDB" id="X1L2X6"/>
<evidence type="ECO:0008006" key="2">
    <source>
        <dbReference type="Google" id="ProtNLM"/>
    </source>
</evidence>
<dbReference type="SUPFAM" id="SSF54211">
    <property type="entry name" value="Ribosomal protein S5 domain 2-like"/>
    <property type="match status" value="1"/>
</dbReference>
<evidence type="ECO:0000313" key="1">
    <source>
        <dbReference type="EMBL" id="GAI13323.1"/>
    </source>
</evidence>
<dbReference type="InterPro" id="IPR027417">
    <property type="entry name" value="P-loop_NTPase"/>
</dbReference>
<dbReference type="PANTHER" id="PTHR32472:SF10">
    <property type="entry name" value="DNA REPAIR PROTEIN RADA-LIKE PROTEIN"/>
    <property type="match status" value="1"/>
</dbReference>
<comment type="caution">
    <text evidence="1">The sequence shown here is derived from an EMBL/GenBank/DDBJ whole genome shotgun (WGS) entry which is preliminary data.</text>
</comment>
<dbReference type="GO" id="GO:0000725">
    <property type="term" value="P:recombinational repair"/>
    <property type="evidence" value="ECO:0007669"/>
    <property type="project" value="TreeGrafter"/>
</dbReference>
<proteinExistence type="predicted"/>